<dbReference type="Proteomes" id="UP000276133">
    <property type="component" value="Unassembled WGS sequence"/>
</dbReference>
<sequence length="78" mass="9140">MQTKLITNTKVMCKYVPYSGQYNLQSYQSTKKIGKKNRQEKSFMKSITLISSRSFELKASNLFCLFRADCHSRDTHFC</sequence>
<accession>A0A3M7RR31</accession>
<keyword evidence="2" id="KW-1185">Reference proteome</keyword>
<comment type="caution">
    <text evidence="1">The sequence shown here is derived from an EMBL/GenBank/DDBJ whole genome shotgun (WGS) entry which is preliminary data.</text>
</comment>
<gene>
    <name evidence="1" type="ORF">BpHYR1_045840</name>
</gene>
<evidence type="ECO:0000313" key="2">
    <source>
        <dbReference type="Proteomes" id="UP000276133"/>
    </source>
</evidence>
<evidence type="ECO:0000313" key="1">
    <source>
        <dbReference type="EMBL" id="RNA25860.1"/>
    </source>
</evidence>
<dbReference type="EMBL" id="REGN01002848">
    <property type="protein sequence ID" value="RNA25860.1"/>
    <property type="molecule type" value="Genomic_DNA"/>
</dbReference>
<protein>
    <submittedName>
        <fullName evidence="1">Uncharacterized protein</fullName>
    </submittedName>
</protein>
<dbReference type="AlphaFoldDB" id="A0A3M7RR31"/>
<organism evidence="1 2">
    <name type="scientific">Brachionus plicatilis</name>
    <name type="common">Marine rotifer</name>
    <name type="synonym">Brachionus muelleri</name>
    <dbReference type="NCBI Taxonomy" id="10195"/>
    <lineage>
        <taxon>Eukaryota</taxon>
        <taxon>Metazoa</taxon>
        <taxon>Spiralia</taxon>
        <taxon>Gnathifera</taxon>
        <taxon>Rotifera</taxon>
        <taxon>Eurotatoria</taxon>
        <taxon>Monogononta</taxon>
        <taxon>Pseudotrocha</taxon>
        <taxon>Ploima</taxon>
        <taxon>Brachionidae</taxon>
        <taxon>Brachionus</taxon>
    </lineage>
</organism>
<proteinExistence type="predicted"/>
<reference evidence="1 2" key="1">
    <citation type="journal article" date="2018" name="Sci. Rep.">
        <title>Genomic signatures of local adaptation to the degree of environmental predictability in rotifers.</title>
        <authorList>
            <person name="Franch-Gras L."/>
            <person name="Hahn C."/>
            <person name="Garcia-Roger E.M."/>
            <person name="Carmona M.J."/>
            <person name="Serra M."/>
            <person name="Gomez A."/>
        </authorList>
    </citation>
    <scope>NUCLEOTIDE SEQUENCE [LARGE SCALE GENOMIC DNA]</scope>
    <source>
        <strain evidence="1">HYR1</strain>
    </source>
</reference>
<name>A0A3M7RR31_BRAPC</name>